<organism evidence="5 6">
    <name type="scientific">Aliicoccus persicus</name>
    <dbReference type="NCBI Taxonomy" id="930138"/>
    <lineage>
        <taxon>Bacteria</taxon>
        <taxon>Bacillati</taxon>
        <taxon>Bacillota</taxon>
        <taxon>Bacilli</taxon>
        <taxon>Bacillales</taxon>
        <taxon>Staphylococcaceae</taxon>
        <taxon>Aliicoccus</taxon>
    </lineage>
</organism>
<keyword evidence="2" id="KW-0175">Coiled coil</keyword>
<evidence type="ECO:0000259" key="3">
    <source>
        <dbReference type="Pfam" id="PF04650"/>
    </source>
</evidence>
<accession>A0A662Z7F9</accession>
<evidence type="ECO:0000313" key="6">
    <source>
        <dbReference type="Proteomes" id="UP000243605"/>
    </source>
</evidence>
<keyword evidence="1" id="KW-0732">Signal</keyword>
<dbReference type="Pfam" id="PF08428">
    <property type="entry name" value="Rib"/>
    <property type="match status" value="3"/>
</dbReference>
<name>A0A662Z7F9_9STAP</name>
<evidence type="ECO:0000313" key="5">
    <source>
        <dbReference type="EMBL" id="SEW06773.1"/>
    </source>
</evidence>
<keyword evidence="6" id="KW-1185">Reference proteome</keyword>
<protein>
    <submittedName>
        <fullName evidence="5">Signal peptide-containing protein, YSIRK family</fullName>
    </submittedName>
</protein>
<dbReference type="AlphaFoldDB" id="A0A662Z7F9"/>
<dbReference type="NCBIfam" id="TIGR01168">
    <property type="entry name" value="YSIRK_signal"/>
    <property type="match status" value="1"/>
</dbReference>
<dbReference type="RefSeq" id="WP_180366255.1">
    <property type="nucleotide sequence ID" value="NZ_FOIT01000004.1"/>
</dbReference>
<feature type="domain" description="YSIRK Gram-positive signal peptide" evidence="3">
    <location>
        <begin position="3"/>
        <end position="25"/>
    </location>
</feature>
<dbReference type="InterPro" id="IPR005877">
    <property type="entry name" value="YSIRK_signal_dom"/>
</dbReference>
<reference evidence="5 6" key="1">
    <citation type="submission" date="2016-10" db="EMBL/GenBank/DDBJ databases">
        <authorList>
            <person name="Varghese N."/>
            <person name="Submissions S."/>
        </authorList>
    </citation>
    <scope>NUCLEOTIDE SEQUENCE [LARGE SCALE GENOMIC DNA]</scope>
    <source>
        <strain evidence="5 6">IBRC-M10081</strain>
    </source>
</reference>
<evidence type="ECO:0000259" key="4">
    <source>
        <dbReference type="Pfam" id="PF08428"/>
    </source>
</evidence>
<evidence type="ECO:0000256" key="1">
    <source>
        <dbReference type="ARBA" id="ARBA00022729"/>
    </source>
</evidence>
<feature type="domain" description="Rib" evidence="4">
    <location>
        <begin position="115"/>
        <end position="191"/>
    </location>
</feature>
<proteinExistence type="predicted"/>
<feature type="coiled-coil region" evidence="2">
    <location>
        <begin position="62"/>
        <end position="112"/>
    </location>
</feature>
<feature type="domain" description="Rib" evidence="4">
    <location>
        <begin position="292"/>
        <end position="369"/>
    </location>
</feature>
<evidence type="ECO:0000256" key="2">
    <source>
        <dbReference type="SAM" id="Coils"/>
    </source>
</evidence>
<feature type="domain" description="Rib" evidence="4">
    <location>
        <begin position="469"/>
        <end position="545"/>
    </location>
</feature>
<dbReference type="Pfam" id="PF04650">
    <property type="entry name" value="YSIRK_signal"/>
    <property type="match status" value="1"/>
</dbReference>
<dbReference type="InterPro" id="IPR059115">
    <property type="entry name" value="Rib"/>
</dbReference>
<dbReference type="EMBL" id="FOIT01000004">
    <property type="protein sequence ID" value="SEW06773.1"/>
    <property type="molecule type" value="Genomic_DNA"/>
</dbReference>
<sequence length="738" mass="83406">MNNKKQKFSIRKFNVGVGSVLIGSLVTIGVTQNVLSEEVVDETLEGQLEDIHIESDEEIVSEEIVEEQVEDISEEIEVESSEEVEEAGVPEVEETVVEEVEVQQEVEQQQEDVPDAEQYEPNVSHVYKMFRSATTEEDIVNAVSIPDYEGTYTIESTSSLPGAMINREHAVEALVTFEDGSMKNIVVPVTVLGMGPSTQIVENPTVDVLNHGDELPNPEDYIVNMDEIRAFYAQYDMEVTAVWGQAYHSEEEKIDKYFSEDTKFTLIRILVDGERLTLKTFQIDVQEVEVPDAEQYEVEIDHVYKMFRSATTEEDIVNAVSIPDYEGTYTVESTSSLPGAMINREHKVEALVTFEDGSTKEIIVPVTVLDMGPRTQIVENPTAEALNYGDELPNPEDYIVNMDDIRAFYAQYDMEVTAEWGQAYHSEEDIIDKYFSEDTKFTLIRILVDGERLTLNTFHIDVQPEEVPDAEQYEVEIDHVYKMFRSATTEEDIVNAVSIPDYEGTYTIESTSSLPGAMINREHAVEALVTFEDGSTKNIVVPVTVLGMGPRTQIVENPTAEVLNYGDELPNPEDYIVNMDDIRAFYAQYDMEVTAEWGQAYHSEEDIIDKYFSEDTKFTLIRILVDGERLTLNTFQIDVQPDEDDAEVYEVEVDHIYKGFKSPKSPAVTEEDIVKAVTIPNYDGDYTVEITSSLDRIRTPQNYEVEAVVRFEDGSTQNITVPVSVLPPGQAKKFFNGK</sequence>
<gene>
    <name evidence="5" type="ORF">SAMN05192557_1455</name>
</gene>
<dbReference type="Proteomes" id="UP000243605">
    <property type="component" value="Unassembled WGS sequence"/>
</dbReference>